<accession>A0ABT8KX99</accession>
<dbReference type="RefSeq" id="WP_346755042.1">
    <property type="nucleotide sequence ID" value="NZ_JAUJEA010000014.1"/>
</dbReference>
<dbReference type="PANTHER" id="PTHR11527">
    <property type="entry name" value="HEAT-SHOCK PROTEIN 20 FAMILY MEMBER"/>
    <property type="match status" value="1"/>
</dbReference>
<dbReference type="InterPro" id="IPR031107">
    <property type="entry name" value="Small_HSP"/>
</dbReference>
<proteinExistence type="inferred from homology"/>
<dbReference type="Gene3D" id="2.60.40.790">
    <property type="match status" value="1"/>
</dbReference>
<organism evidence="4 5">
    <name type="scientific">Splendidivirga corallicola</name>
    <dbReference type="NCBI Taxonomy" id="3051826"/>
    <lineage>
        <taxon>Bacteria</taxon>
        <taxon>Pseudomonadati</taxon>
        <taxon>Bacteroidota</taxon>
        <taxon>Cytophagia</taxon>
        <taxon>Cytophagales</taxon>
        <taxon>Splendidivirgaceae</taxon>
        <taxon>Splendidivirga</taxon>
    </lineage>
</organism>
<gene>
    <name evidence="4" type="ORF">QQ008_26755</name>
</gene>
<sequence>MKKHRTHQSVFSRIGDTYGHFIDHDHFLGRSSLDGPWLVSRKTPTNFKIVDDDYCIELWMPGFKKDKIDITVKGDMIHVEANNGTEGEMQEREYNEAYIRSEFSVGHIERRFHLPKGIDLDKISASYREGILTIRFPVTNQETEKHIEVR</sequence>
<dbReference type="Pfam" id="PF00011">
    <property type="entry name" value="HSP20"/>
    <property type="match status" value="1"/>
</dbReference>
<dbReference type="InterPro" id="IPR008978">
    <property type="entry name" value="HSP20-like_chaperone"/>
</dbReference>
<feature type="domain" description="SHSP" evidence="3">
    <location>
        <begin position="36"/>
        <end position="150"/>
    </location>
</feature>
<comment type="caution">
    <text evidence="4">The sequence shown here is derived from an EMBL/GenBank/DDBJ whole genome shotgun (WGS) entry which is preliminary data.</text>
</comment>
<dbReference type="CDD" id="cd06464">
    <property type="entry name" value="ACD_sHsps-like"/>
    <property type="match status" value="1"/>
</dbReference>
<evidence type="ECO:0000259" key="3">
    <source>
        <dbReference type="PROSITE" id="PS01031"/>
    </source>
</evidence>
<evidence type="ECO:0000313" key="5">
    <source>
        <dbReference type="Proteomes" id="UP001172082"/>
    </source>
</evidence>
<dbReference type="EMBL" id="JAUJEA010000014">
    <property type="protein sequence ID" value="MDN5205018.1"/>
    <property type="molecule type" value="Genomic_DNA"/>
</dbReference>
<comment type="similarity">
    <text evidence="1 2">Belongs to the small heat shock protein (HSP20) family.</text>
</comment>
<dbReference type="SUPFAM" id="SSF49764">
    <property type="entry name" value="HSP20-like chaperones"/>
    <property type="match status" value="1"/>
</dbReference>
<keyword evidence="5" id="KW-1185">Reference proteome</keyword>
<dbReference type="Proteomes" id="UP001172082">
    <property type="component" value="Unassembled WGS sequence"/>
</dbReference>
<reference evidence="4" key="1">
    <citation type="submission" date="2023-06" db="EMBL/GenBank/DDBJ databases">
        <title>Genomic of Parafulvivirga corallium.</title>
        <authorList>
            <person name="Wang G."/>
        </authorList>
    </citation>
    <scope>NUCLEOTIDE SEQUENCE</scope>
    <source>
        <strain evidence="4">BMA10</strain>
    </source>
</reference>
<protein>
    <submittedName>
        <fullName evidence="4">Hsp20/alpha crystallin family protein</fullName>
    </submittedName>
</protein>
<name>A0ABT8KX99_9BACT</name>
<evidence type="ECO:0000313" key="4">
    <source>
        <dbReference type="EMBL" id="MDN5205018.1"/>
    </source>
</evidence>
<dbReference type="PROSITE" id="PS01031">
    <property type="entry name" value="SHSP"/>
    <property type="match status" value="1"/>
</dbReference>
<dbReference type="InterPro" id="IPR002068">
    <property type="entry name" value="A-crystallin/Hsp20_dom"/>
</dbReference>
<evidence type="ECO:0000256" key="2">
    <source>
        <dbReference type="RuleBase" id="RU003616"/>
    </source>
</evidence>
<evidence type="ECO:0000256" key="1">
    <source>
        <dbReference type="PROSITE-ProRule" id="PRU00285"/>
    </source>
</evidence>